<gene>
    <name evidence="1" type="ORF">Glove_158g93</name>
</gene>
<name>A0A397J062_9GLOM</name>
<evidence type="ECO:0000313" key="2">
    <source>
        <dbReference type="Proteomes" id="UP000266861"/>
    </source>
</evidence>
<dbReference type="AlphaFoldDB" id="A0A397J062"/>
<keyword evidence="2" id="KW-1185">Reference proteome</keyword>
<evidence type="ECO:0000313" key="1">
    <source>
        <dbReference type="EMBL" id="RHZ78664.1"/>
    </source>
</evidence>
<comment type="caution">
    <text evidence="1">The sequence shown here is derived from an EMBL/GenBank/DDBJ whole genome shotgun (WGS) entry which is preliminary data.</text>
</comment>
<protein>
    <submittedName>
        <fullName evidence="1">Uncharacterized protein</fullName>
    </submittedName>
</protein>
<reference evidence="1 2" key="1">
    <citation type="submission" date="2018-08" db="EMBL/GenBank/DDBJ databases">
        <title>Genome and evolution of the arbuscular mycorrhizal fungus Diversispora epigaea (formerly Glomus versiforme) and its bacterial endosymbionts.</title>
        <authorList>
            <person name="Sun X."/>
            <person name="Fei Z."/>
            <person name="Harrison M."/>
        </authorList>
    </citation>
    <scope>NUCLEOTIDE SEQUENCE [LARGE SCALE GENOMIC DNA]</scope>
    <source>
        <strain evidence="1 2">IT104</strain>
    </source>
</reference>
<sequence length="94" mass="10984">MTRIGGYTCPFYHNSGEVCGDSCIRPEGCHIHWKAKRRIPCTDCGKPTGAACGRCDLHKRGFYVSQYYQRLRKKAECFQSRYKLNYQYQFVIKC</sequence>
<organism evidence="1 2">
    <name type="scientific">Diversispora epigaea</name>
    <dbReference type="NCBI Taxonomy" id="1348612"/>
    <lineage>
        <taxon>Eukaryota</taxon>
        <taxon>Fungi</taxon>
        <taxon>Fungi incertae sedis</taxon>
        <taxon>Mucoromycota</taxon>
        <taxon>Glomeromycotina</taxon>
        <taxon>Glomeromycetes</taxon>
        <taxon>Diversisporales</taxon>
        <taxon>Diversisporaceae</taxon>
        <taxon>Diversispora</taxon>
    </lineage>
</organism>
<accession>A0A397J062</accession>
<dbReference type="OrthoDB" id="6910977at2759"/>
<dbReference type="EMBL" id="PQFF01000149">
    <property type="protein sequence ID" value="RHZ78664.1"/>
    <property type="molecule type" value="Genomic_DNA"/>
</dbReference>
<proteinExistence type="predicted"/>
<dbReference type="Proteomes" id="UP000266861">
    <property type="component" value="Unassembled WGS sequence"/>
</dbReference>